<proteinExistence type="predicted"/>
<dbReference type="InParanoid" id="A0A0C2Z894"/>
<reference evidence="3" key="2">
    <citation type="submission" date="2015-01" db="EMBL/GenBank/DDBJ databases">
        <title>Evolutionary Origins and Diversification of the Mycorrhizal Mutualists.</title>
        <authorList>
            <consortium name="DOE Joint Genome Institute"/>
            <consortium name="Mycorrhizal Genomics Consortium"/>
            <person name="Kohler A."/>
            <person name="Kuo A."/>
            <person name="Nagy L.G."/>
            <person name="Floudas D."/>
            <person name="Copeland A."/>
            <person name="Barry K.W."/>
            <person name="Cichocki N."/>
            <person name="Veneault-Fourrey C."/>
            <person name="LaButti K."/>
            <person name="Lindquist E.A."/>
            <person name="Lipzen A."/>
            <person name="Lundell T."/>
            <person name="Morin E."/>
            <person name="Murat C."/>
            <person name="Riley R."/>
            <person name="Ohm R."/>
            <person name="Sun H."/>
            <person name="Tunlid A."/>
            <person name="Henrissat B."/>
            <person name="Grigoriev I.V."/>
            <person name="Hibbett D.S."/>
            <person name="Martin F."/>
        </authorList>
    </citation>
    <scope>NUCLEOTIDE SEQUENCE [LARGE SCALE GENOMIC DNA]</scope>
    <source>
        <strain evidence="3">Foug A</strain>
    </source>
</reference>
<protein>
    <recommendedName>
        <fullName evidence="1">DUF6532 domain-containing protein</fullName>
    </recommendedName>
</protein>
<sequence length="234" mass="26870">DDMSTWQGELKKMALYISRSFYNLQSYSSGENNPTTYIERTAAALLKRSMFLRDGFDENGKTRNFTHPALKHLIIDFFYMGTYRIAQQCADIFCHRIPFQCLALASTAVILKHFTAVCMLTTIQFNCVLDSFVKDGRGKHMPLFSGKNYGSIYLGILGLVEKMAKDSYHGPRLQSQLAEWAQDAWYVFVFCLAEELISYNCTGGQCKLRISILRGTTIWRLNWTNITMLITWNV</sequence>
<evidence type="ECO:0000313" key="3">
    <source>
        <dbReference type="Proteomes" id="UP000053989"/>
    </source>
</evidence>
<feature type="domain" description="DUF6532" evidence="1">
    <location>
        <begin position="2"/>
        <end position="163"/>
    </location>
</feature>
<gene>
    <name evidence="2" type="ORF">SCLCIDRAFT_128924</name>
</gene>
<keyword evidence="3" id="KW-1185">Reference proteome</keyword>
<dbReference type="STRING" id="1036808.A0A0C2Z894"/>
<dbReference type="Proteomes" id="UP000053989">
    <property type="component" value="Unassembled WGS sequence"/>
</dbReference>
<feature type="non-terminal residue" evidence="2">
    <location>
        <position position="1"/>
    </location>
</feature>
<dbReference type="HOGENOM" id="CLU_080777_1_0_1"/>
<evidence type="ECO:0000259" key="1">
    <source>
        <dbReference type="Pfam" id="PF20149"/>
    </source>
</evidence>
<dbReference type="OrthoDB" id="2675583at2759"/>
<reference evidence="2 3" key="1">
    <citation type="submission" date="2014-04" db="EMBL/GenBank/DDBJ databases">
        <authorList>
            <consortium name="DOE Joint Genome Institute"/>
            <person name="Kuo A."/>
            <person name="Kohler A."/>
            <person name="Nagy L.G."/>
            <person name="Floudas D."/>
            <person name="Copeland A."/>
            <person name="Barry K.W."/>
            <person name="Cichocki N."/>
            <person name="Veneault-Fourrey C."/>
            <person name="LaButti K."/>
            <person name="Lindquist E.A."/>
            <person name="Lipzen A."/>
            <person name="Lundell T."/>
            <person name="Morin E."/>
            <person name="Murat C."/>
            <person name="Sun H."/>
            <person name="Tunlid A."/>
            <person name="Henrissat B."/>
            <person name="Grigoriev I.V."/>
            <person name="Hibbett D.S."/>
            <person name="Martin F."/>
            <person name="Nordberg H.P."/>
            <person name="Cantor M.N."/>
            <person name="Hua S.X."/>
        </authorList>
    </citation>
    <scope>NUCLEOTIDE SEQUENCE [LARGE SCALE GENOMIC DNA]</scope>
    <source>
        <strain evidence="2 3">Foug A</strain>
    </source>
</reference>
<accession>A0A0C2Z894</accession>
<dbReference type="InterPro" id="IPR045341">
    <property type="entry name" value="DUF6532"/>
</dbReference>
<organism evidence="2 3">
    <name type="scientific">Scleroderma citrinum Foug A</name>
    <dbReference type="NCBI Taxonomy" id="1036808"/>
    <lineage>
        <taxon>Eukaryota</taxon>
        <taxon>Fungi</taxon>
        <taxon>Dikarya</taxon>
        <taxon>Basidiomycota</taxon>
        <taxon>Agaricomycotina</taxon>
        <taxon>Agaricomycetes</taxon>
        <taxon>Agaricomycetidae</taxon>
        <taxon>Boletales</taxon>
        <taxon>Sclerodermatineae</taxon>
        <taxon>Sclerodermataceae</taxon>
        <taxon>Scleroderma</taxon>
    </lineage>
</organism>
<evidence type="ECO:0000313" key="2">
    <source>
        <dbReference type="EMBL" id="KIM58163.1"/>
    </source>
</evidence>
<name>A0A0C2Z894_9AGAM</name>
<dbReference type="Pfam" id="PF20149">
    <property type="entry name" value="DUF6532"/>
    <property type="match status" value="1"/>
</dbReference>
<dbReference type="EMBL" id="KN822090">
    <property type="protein sequence ID" value="KIM58163.1"/>
    <property type="molecule type" value="Genomic_DNA"/>
</dbReference>
<dbReference type="AlphaFoldDB" id="A0A0C2Z894"/>